<sequence length="30" mass="3477">MPKHSPLNTKSRPSRKKPGINMILNKRFSI</sequence>
<evidence type="ECO:0000313" key="2">
    <source>
        <dbReference type="EMBL" id="VTR32127.1"/>
    </source>
</evidence>
<organism evidence="2">
    <name type="scientific">Serratia fonticola</name>
    <dbReference type="NCBI Taxonomy" id="47917"/>
    <lineage>
        <taxon>Bacteria</taxon>
        <taxon>Pseudomonadati</taxon>
        <taxon>Pseudomonadota</taxon>
        <taxon>Gammaproteobacteria</taxon>
        <taxon>Enterobacterales</taxon>
        <taxon>Yersiniaceae</taxon>
        <taxon>Serratia</taxon>
    </lineage>
</organism>
<accession>A0A4U9UHL7</accession>
<dbReference type="EMBL" id="CABEEZ010000071">
    <property type="protein sequence ID" value="VTR32127.1"/>
    <property type="molecule type" value="Genomic_DNA"/>
</dbReference>
<protein>
    <submittedName>
        <fullName evidence="2">Uncharacterized protein</fullName>
    </submittedName>
</protein>
<name>A0A4U9UHL7_SERFO</name>
<proteinExistence type="predicted"/>
<dbReference type="AlphaFoldDB" id="A0A4U9UHL7"/>
<feature type="region of interest" description="Disordered" evidence="1">
    <location>
        <begin position="1"/>
        <end position="30"/>
    </location>
</feature>
<evidence type="ECO:0000256" key="1">
    <source>
        <dbReference type="SAM" id="MobiDB-lite"/>
    </source>
</evidence>
<gene>
    <name evidence="2" type="ORF">NCTC12965_03311</name>
</gene>
<reference evidence="2" key="1">
    <citation type="submission" date="2019-05" db="EMBL/GenBank/DDBJ databases">
        <authorList>
            <consortium name="Pathogen Informatics"/>
        </authorList>
    </citation>
    <scope>NUCLEOTIDE SEQUENCE [LARGE SCALE GENOMIC DNA]</scope>
    <source>
        <strain evidence="2">NCTC12965</strain>
    </source>
</reference>
<feature type="compositionally biased region" description="Polar residues" evidence="1">
    <location>
        <begin position="1"/>
        <end position="11"/>
    </location>
</feature>